<comment type="caution">
    <text evidence="1">The sequence shown here is derived from an EMBL/GenBank/DDBJ whole genome shotgun (WGS) entry which is preliminary data.</text>
</comment>
<dbReference type="Proteomes" id="UP001207468">
    <property type="component" value="Unassembled WGS sequence"/>
</dbReference>
<dbReference type="EMBL" id="JAGFNK010000768">
    <property type="protein sequence ID" value="KAI9440272.1"/>
    <property type="molecule type" value="Genomic_DNA"/>
</dbReference>
<reference evidence="1" key="1">
    <citation type="submission" date="2021-03" db="EMBL/GenBank/DDBJ databases">
        <title>Evolutionary priming and transition to the ectomycorrhizal habit in an iconic lineage of mushroom-forming fungi: is preadaptation a requirement?</title>
        <authorList>
            <consortium name="DOE Joint Genome Institute"/>
            <person name="Looney B.P."/>
            <person name="Miyauchi S."/>
            <person name="Morin E."/>
            <person name="Drula E."/>
            <person name="Courty P.E."/>
            <person name="Chicoki N."/>
            <person name="Fauchery L."/>
            <person name="Kohler A."/>
            <person name="Kuo A."/>
            <person name="LaButti K."/>
            <person name="Pangilinan J."/>
            <person name="Lipzen A."/>
            <person name="Riley R."/>
            <person name="Andreopoulos W."/>
            <person name="He G."/>
            <person name="Johnson J."/>
            <person name="Barry K.W."/>
            <person name="Grigoriev I.V."/>
            <person name="Nagy L."/>
            <person name="Hibbett D."/>
            <person name="Henrissat B."/>
            <person name="Matheny P.B."/>
            <person name="Labbe J."/>
            <person name="Martin A.F."/>
        </authorList>
    </citation>
    <scope>NUCLEOTIDE SEQUENCE</scope>
    <source>
        <strain evidence="1">BPL698</strain>
    </source>
</reference>
<sequence length="156" mass="17936">MNHFKKHWDLELQEEVLTLAQHVFKECYKQLQTTLSMMCTTTPAVKWWKPNGLLCDVDSEDEENDDTDVSMPSSAPWMIKFNHYLITTDIIPSAASLAHDYLAIMVSSVSNVMVAMEEEAELEKMDLELAQSTDDADEGFTWDQILTDDEMMYQTN</sequence>
<evidence type="ECO:0000313" key="2">
    <source>
        <dbReference type="Proteomes" id="UP001207468"/>
    </source>
</evidence>
<evidence type="ECO:0000313" key="1">
    <source>
        <dbReference type="EMBL" id="KAI9440272.1"/>
    </source>
</evidence>
<keyword evidence="2" id="KW-1185">Reference proteome</keyword>
<protein>
    <submittedName>
        <fullName evidence="1">Uncharacterized protein</fullName>
    </submittedName>
</protein>
<gene>
    <name evidence="1" type="ORF">F5148DRAFT_1154069</name>
</gene>
<organism evidence="1 2">
    <name type="scientific">Russula earlei</name>
    <dbReference type="NCBI Taxonomy" id="71964"/>
    <lineage>
        <taxon>Eukaryota</taxon>
        <taxon>Fungi</taxon>
        <taxon>Dikarya</taxon>
        <taxon>Basidiomycota</taxon>
        <taxon>Agaricomycotina</taxon>
        <taxon>Agaricomycetes</taxon>
        <taxon>Russulales</taxon>
        <taxon>Russulaceae</taxon>
        <taxon>Russula</taxon>
    </lineage>
</organism>
<accession>A0ACC0TS93</accession>
<name>A0ACC0TS93_9AGAM</name>
<proteinExistence type="predicted"/>